<feature type="domain" description="Bacterial virulence" evidence="1">
    <location>
        <begin position="58"/>
        <end position="147"/>
    </location>
</feature>
<dbReference type="RefSeq" id="WP_051759612.1">
    <property type="nucleotide sequence ID" value="NZ_JNFF01000019.1"/>
</dbReference>
<comment type="caution">
    <text evidence="2">The sequence shown here is derived from an EMBL/GenBank/DDBJ whole genome shotgun (WGS) entry which is preliminary data.</text>
</comment>
<dbReference type="EMBL" id="JNFF01000019">
    <property type="protein sequence ID" value="KEQ31266.1"/>
    <property type="molecule type" value="Genomic_DNA"/>
</dbReference>
<dbReference type="InterPro" id="IPR010333">
    <property type="entry name" value="VirJ"/>
</dbReference>
<feature type="domain" description="Bacterial virulence" evidence="1">
    <location>
        <begin position="293"/>
        <end position="476"/>
    </location>
</feature>
<dbReference type="eggNOG" id="COG3946">
    <property type="taxonomic scope" value="Bacteria"/>
</dbReference>
<dbReference type="PIRSF" id="PIRSF029063">
    <property type="entry name" value="IV_sec_VirJ"/>
    <property type="match status" value="1"/>
</dbReference>
<evidence type="ECO:0000259" key="1">
    <source>
        <dbReference type="Pfam" id="PF06057"/>
    </source>
</evidence>
<dbReference type="ESTHER" id="9sphi-a0a081pkp3">
    <property type="family name" value="VirJ"/>
</dbReference>
<accession>A0A081PKP3</accession>
<dbReference type="InterPro" id="IPR011225">
    <property type="entry name" value="IV_sec_VirJ"/>
</dbReference>
<name>A0A081PKP3_9SPHI</name>
<protein>
    <recommendedName>
        <fullName evidence="1">Bacterial virulence domain-containing protein</fullName>
    </recommendedName>
</protein>
<keyword evidence="3" id="KW-1185">Reference proteome</keyword>
<dbReference type="InterPro" id="IPR029058">
    <property type="entry name" value="AB_hydrolase_fold"/>
</dbReference>
<gene>
    <name evidence="2" type="ORF">N180_03190</name>
</gene>
<dbReference type="Pfam" id="PF06057">
    <property type="entry name" value="VirJ"/>
    <property type="match status" value="2"/>
</dbReference>
<sequence length="477" mass="52627">MKMPNERIIWVNRMLICAVFLMLFGSTKAAMISALEKDSIACSGFGYLKLFKPAKTPDHVLICISGDGGWNSGIEGIALHLKTENTLLIGVDIRQVLKYMKTSRQSCLYPAADFERMSQFIQKKLGYQTYNIPILLGYSSGATLVYGLVAQAPQNTFRAGLALGFCPDFQIDRPLCTGSGKFTLAKLKNGRGYDIGPVANLSTPFISLQGEADQVCNYAKTVAFLKKVPNAKVISLPKVGHGYGVEKNWLPQLKSVYDSLLKQNEENMYEGAAKNLNLPLHFTKAAKDKNSNSMVVFISGDGGWTGFDQQMATAFAAKGAPVAGLNSLKYFWQRKSPEETTADIIRIIETYSAEWKKEKVILVGYSFGADVMPFVYNRLPEKLKRNIIGLGLLSPSKDTDFEVHVTDLFNIGSAPKGFSVPAEIDKIADIRPVCFFGKDESDLPAEEISKQRAKVIFLKGGHHYENSFETIASTFLP</sequence>
<dbReference type="OrthoDB" id="641022at2"/>
<proteinExistence type="predicted"/>
<dbReference type="AlphaFoldDB" id="A0A081PKP3"/>
<reference evidence="2 3" key="1">
    <citation type="journal article" date="1992" name="Int. J. Syst. Bacteriol.">
        <title>Sphingobacterium antarcticus sp. nov. a Psychrotrophic Bacterium from the Soils of Schirmacher Oasis, Antarctica.</title>
        <authorList>
            <person name="Shivaji S."/>
            <person name="Ray M.K."/>
            <person name="Rao N.S."/>
            <person name="Saiserr L."/>
            <person name="Jagannadham M.V."/>
            <person name="Kumar G.S."/>
            <person name="Reddy G."/>
            <person name="Bhargava P.M."/>
        </authorList>
    </citation>
    <scope>NUCLEOTIDE SEQUENCE [LARGE SCALE GENOMIC DNA]</scope>
    <source>
        <strain evidence="2 3">4BY</strain>
    </source>
</reference>
<dbReference type="Proteomes" id="UP000028007">
    <property type="component" value="Unassembled WGS sequence"/>
</dbReference>
<dbReference type="SUPFAM" id="SSF53474">
    <property type="entry name" value="alpha/beta-Hydrolases"/>
    <property type="match status" value="2"/>
</dbReference>
<organism evidence="2 3">
    <name type="scientific">Pedobacter antarcticus 4BY</name>
    <dbReference type="NCBI Taxonomy" id="1358423"/>
    <lineage>
        <taxon>Bacteria</taxon>
        <taxon>Pseudomonadati</taxon>
        <taxon>Bacteroidota</taxon>
        <taxon>Sphingobacteriia</taxon>
        <taxon>Sphingobacteriales</taxon>
        <taxon>Sphingobacteriaceae</taxon>
        <taxon>Pedobacter</taxon>
    </lineage>
</organism>
<evidence type="ECO:0000313" key="3">
    <source>
        <dbReference type="Proteomes" id="UP000028007"/>
    </source>
</evidence>
<evidence type="ECO:0000313" key="2">
    <source>
        <dbReference type="EMBL" id="KEQ31266.1"/>
    </source>
</evidence>
<dbReference type="Gene3D" id="3.40.50.1820">
    <property type="entry name" value="alpha/beta hydrolase"/>
    <property type="match status" value="2"/>
</dbReference>